<name>A0AAN7IET5_QUERU</name>
<protein>
    <recommendedName>
        <fullName evidence="3">CCHC-type domain-containing protein</fullName>
    </recommendedName>
</protein>
<dbReference type="InterPro" id="IPR029472">
    <property type="entry name" value="Copia-like_N"/>
</dbReference>
<accession>A0AAN7IET5</accession>
<comment type="caution">
    <text evidence="4">The sequence shown here is derived from an EMBL/GenBank/DDBJ whole genome shotgun (WGS) entry which is preliminary data.</text>
</comment>
<sequence length="263" mass="28991">MASAATTTTTNDSTNGSAPENPSSSLQDSPMDDPLFLHHAESPKNCSAWARAVRKVVLTKNKLGFIDGTLTLSSPLVSTPSTVQAWIKCDNMVGTWLTNSKDLKNHFAQTNGPRVFNLQKDIVELHQGEMSITDFYTQLKVFWDQLQNLSPFPSCTCGKCVCNINKRLTDLQVKASVMKFLMTQVLLMDPIPSLSKVDSIILVAKMPNDHVTHGSNLANSGRKGKDRLVCTHCGKTGHTVDKCYKLHGFPPRFKFKNKPSIAL</sequence>
<feature type="region of interest" description="Disordered" evidence="2">
    <location>
        <begin position="1"/>
        <end position="37"/>
    </location>
</feature>
<dbReference type="GO" id="GO:0008270">
    <property type="term" value="F:zinc ion binding"/>
    <property type="evidence" value="ECO:0007669"/>
    <property type="project" value="UniProtKB-KW"/>
</dbReference>
<organism evidence="4 5">
    <name type="scientific">Quercus rubra</name>
    <name type="common">Northern red oak</name>
    <name type="synonym">Quercus borealis</name>
    <dbReference type="NCBI Taxonomy" id="3512"/>
    <lineage>
        <taxon>Eukaryota</taxon>
        <taxon>Viridiplantae</taxon>
        <taxon>Streptophyta</taxon>
        <taxon>Embryophyta</taxon>
        <taxon>Tracheophyta</taxon>
        <taxon>Spermatophyta</taxon>
        <taxon>Magnoliopsida</taxon>
        <taxon>eudicotyledons</taxon>
        <taxon>Gunneridae</taxon>
        <taxon>Pentapetalae</taxon>
        <taxon>rosids</taxon>
        <taxon>fabids</taxon>
        <taxon>Fagales</taxon>
        <taxon>Fagaceae</taxon>
        <taxon>Quercus</taxon>
    </lineage>
</organism>
<evidence type="ECO:0000313" key="4">
    <source>
        <dbReference type="EMBL" id="KAK4578149.1"/>
    </source>
</evidence>
<keyword evidence="1" id="KW-0863">Zinc-finger</keyword>
<feature type="domain" description="CCHC-type" evidence="3">
    <location>
        <begin position="230"/>
        <end position="243"/>
    </location>
</feature>
<keyword evidence="1" id="KW-0479">Metal-binding</keyword>
<dbReference type="EMBL" id="JAXUIC010000008">
    <property type="protein sequence ID" value="KAK4578149.1"/>
    <property type="molecule type" value="Genomic_DNA"/>
</dbReference>
<dbReference type="AlphaFoldDB" id="A0AAN7IET5"/>
<dbReference type="PANTHER" id="PTHR37610:SF97">
    <property type="entry name" value="RETROTRANSPOSON GAG DOMAIN-CONTAINING PROTEIN"/>
    <property type="match status" value="1"/>
</dbReference>
<keyword evidence="5" id="KW-1185">Reference proteome</keyword>
<dbReference type="InterPro" id="IPR001878">
    <property type="entry name" value="Znf_CCHC"/>
</dbReference>
<evidence type="ECO:0000313" key="5">
    <source>
        <dbReference type="Proteomes" id="UP001324115"/>
    </source>
</evidence>
<reference evidence="4 5" key="1">
    <citation type="journal article" date="2023" name="G3 (Bethesda)">
        <title>A haplotype-resolved chromosome-scale genome for Quercus rubra L. provides insights into the genetics of adaptive traits for red oak species.</title>
        <authorList>
            <person name="Kapoor B."/>
            <person name="Jenkins J."/>
            <person name="Schmutz J."/>
            <person name="Zhebentyayeva T."/>
            <person name="Kuelheim C."/>
            <person name="Coggeshall M."/>
            <person name="Heim C."/>
            <person name="Lasky J.R."/>
            <person name="Leites L."/>
            <person name="Islam-Faridi N."/>
            <person name="Romero-Severson J."/>
            <person name="DeLeo V.L."/>
            <person name="Lucas S.M."/>
            <person name="Lazic D."/>
            <person name="Gailing O."/>
            <person name="Carlson J."/>
            <person name="Staton M."/>
        </authorList>
    </citation>
    <scope>NUCLEOTIDE SEQUENCE [LARGE SCALE GENOMIC DNA]</scope>
    <source>
        <strain evidence="4">Pseudo-F2</strain>
    </source>
</reference>
<dbReference type="GO" id="GO:0003676">
    <property type="term" value="F:nucleic acid binding"/>
    <property type="evidence" value="ECO:0007669"/>
    <property type="project" value="InterPro"/>
</dbReference>
<dbReference type="PROSITE" id="PS50158">
    <property type="entry name" value="ZF_CCHC"/>
    <property type="match status" value="1"/>
</dbReference>
<feature type="compositionally biased region" description="Low complexity" evidence="2">
    <location>
        <begin position="1"/>
        <end position="18"/>
    </location>
</feature>
<gene>
    <name evidence="4" type="ORF">RGQ29_028335</name>
</gene>
<evidence type="ECO:0000259" key="3">
    <source>
        <dbReference type="PROSITE" id="PS50158"/>
    </source>
</evidence>
<evidence type="ECO:0000256" key="1">
    <source>
        <dbReference type="PROSITE-ProRule" id="PRU00047"/>
    </source>
</evidence>
<evidence type="ECO:0000256" key="2">
    <source>
        <dbReference type="SAM" id="MobiDB-lite"/>
    </source>
</evidence>
<dbReference type="SUPFAM" id="SSF57756">
    <property type="entry name" value="Retrovirus zinc finger-like domains"/>
    <property type="match status" value="1"/>
</dbReference>
<proteinExistence type="predicted"/>
<dbReference type="PANTHER" id="PTHR37610">
    <property type="entry name" value="CCHC-TYPE DOMAIN-CONTAINING PROTEIN"/>
    <property type="match status" value="1"/>
</dbReference>
<dbReference type="Pfam" id="PF14244">
    <property type="entry name" value="Retrotran_gag_3"/>
    <property type="match status" value="1"/>
</dbReference>
<dbReference type="InterPro" id="IPR036875">
    <property type="entry name" value="Znf_CCHC_sf"/>
</dbReference>
<keyword evidence="1" id="KW-0862">Zinc</keyword>
<dbReference type="Proteomes" id="UP001324115">
    <property type="component" value="Unassembled WGS sequence"/>
</dbReference>